<comment type="caution">
    <text evidence="2">The sequence shown here is derived from an EMBL/GenBank/DDBJ whole genome shotgun (WGS) entry which is preliminary data.</text>
</comment>
<organism evidence="2 3">
    <name type="scientific">Nitrospina gracilis (strain 3/211)</name>
    <dbReference type="NCBI Taxonomy" id="1266370"/>
    <lineage>
        <taxon>Bacteria</taxon>
        <taxon>Pseudomonadati</taxon>
        <taxon>Nitrospinota/Tectimicrobiota group</taxon>
        <taxon>Nitrospinota</taxon>
        <taxon>Nitrospinia</taxon>
        <taxon>Nitrospinales</taxon>
        <taxon>Nitrospinaceae</taxon>
        <taxon>Nitrospina</taxon>
    </lineage>
</organism>
<dbReference type="InParanoid" id="M1Z2A7"/>
<keyword evidence="3" id="KW-1185">Reference proteome</keyword>
<evidence type="ECO:0000313" key="3">
    <source>
        <dbReference type="Proteomes" id="UP000011704"/>
    </source>
</evidence>
<feature type="signal peptide" evidence="1">
    <location>
        <begin position="1"/>
        <end position="29"/>
    </location>
</feature>
<dbReference type="HOGENOM" id="CLU_1729456_0_0_0"/>
<sequence length="151" mass="16729">MFDNVRNRRPVQTVSRLLGLFLMSSLFFANVGLAEKSACEEAAKQLRGNLQTTQAQGGVWGYMEKATSLRGESMIGFQVDSKLARLVTHWDTLCGKNNPPSQETFNIIASNLDLARQIVNKTPGRTPPQELMKMIQALNQSLDKAYGQLGL</sequence>
<evidence type="ECO:0000313" key="2">
    <source>
        <dbReference type="EMBL" id="CCQ92127.1"/>
    </source>
</evidence>
<dbReference type="EMBL" id="CAQJ01000108">
    <property type="protein sequence ID" value="CCQ92127.1"/>
    <property type="molecule type" value="Genomic_DNA"/>
</dbReference>
<evidence type="ECO:0000256" key="1">
    <source>
        <dbReference type="SAM" id="SignalP"/>
    </source>
</evidence>
<dbReference type="STRING" id="1266370.NITGR_980002"/>
<accession>M1Z2A7</accession>
<name>M1Z2A7_NITG3</name>
<reference evidence="2 3" key="1">
    <citation type="journal article" date="2013" name="Front. Microbiol.">
        <title>The genome of Nitrospina gracilis illuminates the metabolism and evolution of the major marine nitrite oxidizer.</title>
        <authorList>
            <person name="Luecker S."/>
            <person name="Nowka B."/>
            <person name="Rattei T."/>
            <person name="Spieck E."/>
            <person name="and Daims H."/>
        </authorList>
    </citation>
    <scope>NUCLEOTIDE SEQUENCE [LARGE SCALE GENOMIC DNA]</scope>
    <source>
        <strain evidence="2 3">3/211</strain>
    </source>
</reference>
<proteinExistence type="predicted"/>
<feature type="chain" id="PRO_5004019823" evidence="1">
    <location>
        <begin position="30"/>
        <end position="151"/>
    </location>
</feature>
<dbReference type="AlphaFoldDB" id="M1Z2A7"/>
<keyword evidence="1" id="KW-0732">Signal</keyword>
<gene>
    <name evidence="2" type="ORF">NITGR_980002</name>
</gene>
<protein>
    <submittedName>
        <fullName evidence="2">Uncharacterized protein</fullName>
    </submittedName>
</protein>
<dbReference type="Proteomes" id="UP000011704">
    <property type="component" value="Unassembled WGS sequence"/>
</dbReference>